<keyword evidence="3" id="KW-1185">Reference proteome</keyword>
<evidence type="ECO:0000313" key="3">
    <source>
        <dbReference type="Proteomes" id="UP000634136"/>
    </source>
</evidence>
<accession>A0A834W4C3</accession>
<protein>
    <submittedName>
        <fullName evidence="2">Uncharacterized protein</fullName>
    </submittedName>
</protein>
<comment type="caution">
    <text evidence="2">The sequence shown here is derived from an EMBL/GenBank/DDBJ whole genome shotgun (WGS) entry which is preliminary data.</text>
</comment>
<dbReference type="EMBL" id="JAAIUW010000011">
    <property type="protein sequence ID" value="KAF7809180.1"/>
    <property type="molecule type" value="Genomic_DNA"/>
</dbReference>
<organism evidence="2 3">
    <name type="scientific">Senna tora</name>
    <dbReference type="NCBI Taxonomy" id="362788"/>
    <lineage>
        <taxon>Eukaryota</taxon>
        <taxon>Viridiplantae</taxon>
        <taxon>Streptophyta</taxon>
        <taxon>Embryophyta</taxon>
        <taxon>Tracheophyta</taxon>
        <taxon>Spermatophyta</taxon>
        <taxon>Magnoliopsida</taxon>
        <taxon>eudicotyledons</taxon>
        <taxon>Gunneridae</taxon>
        <taxon>Pentapetalae</taxon>
        <taxon>rosids</taxon>
        <taxon>fabids</taxon>
        <taxon>Fabales</taxon>
        <taxon>Fabaceae</taxon>
        <taxon>Caesalpinioideae</taxon>
        <taxon>Cassia clade</taxon>
        <taxon>Senna</taxon>
    </lineage>
</organism>
<evidence type="ECO:0000313" key="2">
    <source>
        <dbReference type="EMBL" id="KAF7809180.1"/>
    </source>
</evidence>
<sequence length="111" mass="11813">MLISNIPPRPPLPPPPRRGSHVGLGPHDTDISPLTSLHHTSMSPSLLGPHLAQYISLPCGPYPPGPSPPAQHVEAGCAFYSGHVAGRGCRFQEGDWGFVGTEISFRKVGFL</sequence>
<feature type="compositionally biased region" description="Pro residues" evidence="1">
    <location>
        <begin position="7"/>
        <end position="17"/>
    </location>
</feature>
<proteinExistence type="predicted"/>
<feature type="region of interest" description="Disordered" evidence="1">
    <location>
        <begin position="1"/>
        <end position="40"/>
    </location>
</feature>
<reference evidence="2" key="1">
    <citation type="submission" date="2020-09" db="EMBL/GenBank/DDBJ databases">
        <title>Genome-Enabled Discovery of Anthraquinone Biosynthesis in Senna tora.</title>
        <authorList>
            <person name="Kang S.-H."/>
            <person name="Pandey R.P."/>
            <person name="Lee C.-M."/>
            <person name="Sim J.-S."/>
            <person name="Jeong J.-T."/>
            <person name="Choi B.-S."/>
            <person name="Jung M."/>
            <person name="Ginzburg D."/>
            <person name="Zhao K."/>
            <person name="Won S.Y."/>
            <person name="Oh T.-J."/>
            <person name="Yu Y."/>
            <person name="Kim N.-H."/>
            <person name="Lee O.R."/>
            <person name="Lee T.-H."/>
            <person name="Bashyal P."/>
            <person name="Kim T.-S."/>
            <person name="Lee W.-H."/>
            <person name="Kawkins C."/>
            <person name="Kim C.-K."/>
            <person name="Kim J.S."/>
            <person name="Ahn B.O."/>
            <person name="Rhee S.Y."/>
            <person name="Sohng J.K."/>
        </authorList>
    </citation>
    <scope>NUCLEOTIDE SEQUENCE</scope>
    <source>
        <tissue evidence="2">Leaf</tissue>
    </source>
</reference>
<dbReference type="AlphaFoldDB" id="A0A834W4C3"/>
<name>A0A834W4C3_9FABA</name>
<dbReference type="Proteomes" id="UP000634136">
    <property type="component" value="Unassembled WGS sequence"/>
</dbReference>
<evidence type="ECO:0000256" key="1">
    <source>
        <dbReference type="SAM" id="MobiDB-lite"/>
    </source>
</evidence>
<gene>
    <name evidence="2" type="ORF">G2W53_035923</name>
</gene>